<evidence type="ECO:0000256" key="2">
    <source>
        <dbReference type="ARBA" id="ARBA00023125"/>
    </source>
</evidence>
<feature type="domain" description="DEAD/DEAH-box helicase" evidence="6">
    <location>
        <begin position="68"/>
        <end position="171"/>
    </location>
</feature>
<dbReference type="EMBL" id="AZIL01001411">
    <property type="protein sequence ID" value="EWM23969.1"/>
    <property type="molecule type" value="Genomic_DNA"/>
</dbReference>
<dbReference type="SUPFAM" id="SSF52540">
    <property type="entry name" value="P-loop containing nucleoside triphosphate hydrolases"/>
    <property type="match status" value="1"/>
</dbReference>
<evidence type="ECO:0000256" key="4">
    <source>
        <dbReference type="ARBA" id="ARBA00034617"/>
    </source>
</evidence>
<evidence type="ECO:0000313" key="7">
    <source>
        <dbReference type="EMBL" id="EWM23969.1"/>
    </source>
</evidence>
<dbReference type="PANTHER" id="PTHR13710">
    <property type="entry name" value="DNA HELICASE RECQ FAMILY MEMBER"/>
    <property type="match status" value="1"/>
</dbReference>
<keyword evidence="2" id="KW-0238">DNA-binding</keyword>
<dbReference type="GO" id="GO:0005694">
    <property type="term" value="C:chromosome"/>
    <property type="evidence" value="ECO:0007669"/>
    <property type="project" value="TreeGrafter"/>
</dbReference>
<dbReference type="GO" id="GO:0005737">
    <property type="term" value="C:cytoplasm"/>
    <property type="evidence" value="ECO:0007669"/>
    <property type="project" value="TreeGrafter"/>
</dbReference>
<accession>W7TUL3</accession>
<dbReference type="GO" id="GO:0003677">
    <property type="term" value="F:DNA binding"/>
    <property type="evidence" value="ECO:0007669"/>
    <property type="project" value="UniProtKB-KW"/>
</dbReference>
<dbReference type="GO" id="GO:0043138">
    <property type="term" value="F:3'-5' DNA helicase activity"/>
    <property type="evidence" value="ECO:0007669"/>
    <property type="project" value="UniProtKB-EC"/>
</dbReference>
<reference evidence="7 8" key="1">
    <citation type="journal article" date="2014" name="Mol. Plant">
        <title>Chromosome Scale Genome Assembly and Transcriptome Profiling of Nannochloropsis gaditana in Nitrogen Depletion.</title>
        <authorList>
            <person name="Corteggiani Carpinelli E."/>
            <person name="Telatin A."/>
            <person name="Vitulo N."/>
            <person name="Forcato C."/>
            <person name="D'Angelo M."/>
            <person name="Schiavon R."/>
            <person name="Vezzi A."/>
            <person name="Giacometti G.M."/>
            <person name="Morosinotto T."/>
            <person name="Valle G."/>
        </authorList>
    </citation>
    <scope>NUCLEOTIDE SEQUENCE [LARGE SCALE GENOMIC DNA]</scope>
    <source>
        <strain evidence="7 8">B-31</strain>
    </source>
</reference>
<evidence type="ECO:0000259" key="6">
    <source>
        <dbReference type="Pfam" id="PF00270"/>
    </source>
</evidence>
<dbReference type="Gene3D" id="3.40.50.300">
    <property type="entry name" value="P-loop containing nucleotide triphosphate hydrolases"/>
    <property type="match status" value="1"/>
</dbReference>
<proteinExistence type="inferred from homology"/>
<comment type="caution">
    <text evidence="7">The sequence shown here is derived from an EMBL/GenBank/DDBJ whole genome shotgun (WGS) entry which is preliminary data.</text>
</comment>
<evidence type="ECO:0000313" key="8">
    <source>
        <dbReference type="Proteomes" id="UP000019335"/>
    </source>
</evidence>
<dbReference type="Proteomes" id="UP000019335">
    <property type="component" value="Chromosome 15"/>
</dbReference>
<dbReference type="Pfam" id="PF00270">
    <property type="entry name" value="DEAD"/>
    <property type="match status" value="1"/>
</dbReference>
<dbReference type="GO" id="GO:0005524">
    <property type="term" value="F:ATP binding"/>
    <property type="evidence" value="ECO:0007669"/>
    <property type="project" value="InterPro"/>
</dbReference>
<gene>
    <name evidence="7" type="ORF">Naga_100027g46</name>
</gene>
<dbReference type="InterPro" id="IPR027417">
    <property type="entry name" value="P-loop_NTPase"/>
</dbReference>
<name>W7TUL3_9STRA</name>
<keyword evidence="8" id="KW-1185">Reference proteome</keyword>
<dbReference type="EC" id="5.6.2.4" evidence="5"/>
<dbReference type="InterPro" id="IPR011545">
    <property type="entry name" value="DEAD/DEAH_box_helicase_dom"/>
</dbReference>
<keyword evidence="7" id="KW-0547">Nucleotide-binding</keyword>
<keyword evidence="7" id="KW-0378">Hydrolase</keyword>
<evidence type="ECO:0000256" key="1">
    <source>
        <dbReference type="ARBA" id="ARBA00005446"/>
    </source>
</evidence>
<evidence type="ECO:0000256" key="5">
    <source>
        <dbReference type="ARBA" id="ARBA00034808"/>
    </source>
</evidence>
<dbReference type="OrthoDB" id="10261556at2759"/>
<sequence length="186" mass="20391">MAESREGVSEELQMVEHKLGEHQRRLGALMAGGKKLWDHWASEAFPWSNKVLKLEDGVFGISVPWRCHQKEIINATMACADTFVIMRTDGGKSLCSQLPASMPGKGVGIVISPLLSLISDQVYSLETIAPGGSAMLAGSATSEESGQVFRRMEDPRRSLRLVYVTLEKIIKSKLFVSTLEALNDAQ</sequence>
<dbReference type="GO" id="GO:0000724">
    <property type="term" value="P:double-strand break repair via homologous recombination"/>
    <property type="evidence" value="ECO:0007669"/>
    <property type="project" value="TreeGrafter"/>
</dbReference>
<organism evidence="7 8">
    <name type="scientific">Nannochloropsis gaditana</name>
    <dbReference type="NCBI Taxonomy" id="72520"/>
    <lineage>
        <taxon>Eukaryota</taxon>
        <taxon>Sar</taxon>
        <taxon>Stramenopiles</taxon>
        <taxon>Ochrophyta</taxon>
        <taxon>Eustigmatophyceae</taxon>
        <taxon>Eustigmatales</taxon>
        <taxon>Monodopsidaceae</taxon>
        <taxon>Nannochloropsis</taxon>
    </lineage>
</organism>
<comment type="similarity">
    <text evidence="1">Belongs to the helicase family. RecQ subfamily.</text>
</comment>
<evidence type="ECO:0000256" key="3">
    <source>
        <dbReference type="ARBA" id="ARBA00023235"/>
    </source>
</evidence>
<dbReference type="AlphaFoldDB" id="W7TUL3"/>
<protein>
    <recommendedName>
        <fullName evidence="5">DNA 3'-5' helicase</fullName>
        <ecNumber evidence="5">5.6.2.4</ecNumber>
    </recommendedName>
</protein>
<keyword evidence="7" id="KW-0347">Helicase</keyword>
<dbReference type="GO" id="GO:0009378">
    <property type="term" value="F:four-way junction helicase activity"/>
    <property type="evidence" value="ECO:0007669"/>
    <property type="project" value="TreeGrafter"/>
</dbReference>
<dbReference type="PANTHER" id="PTHR13710:SF105">
    <property type="entry name" value="ATP-DEPENDENT DNA HELICASE Q1"/>
    <property type="match status" value="1"/>
</dbReference>
<keyword evidence="3" id="KW-0413">Isomerase</keyword>
<keyword evidence="7" id="KW-0067">ATP-binding</keyword>
<comment type="catalytic activity">
    <reaction evidence="4">
        <text>Couples ATP hydrolysis with the unwinding of duplex DNA by translocating in the 3'-5' direction.</text>
        <dbReference type="EC" id="5.6.2.4"/>
    </reaction>
</comment>